<evidence type="ECO:0008006" key="3">
    <source>
        <dbReference type="Google" id="ProtNLM"/>
    </source>
</evidence>
<proteinExistence type="predicted"/>
<evidence type="ECO:0000313" key="2">
    <source>
        <dbReference type="Proteomes" id="UP001205357"/>
    </source>
</evidence>
<accession>A0ABT2DZ74</accession>
<protein>
    <recommendedName>
        <fullName evidence="3">C-type lysozyme inhibitor domain-containing protein</fullName>
    </recommendedName>
</protein>
<evidence type="ECO:0000313" key="1">
    <source>
        <dbReference type="EMBL" id="MCS2160513.1"/>
    </source>
</evidence>
<dbReference type="Proteomes" id="UP001205357">
    <property type="component" value="Unassembled WGS sequence"/>
</dbReference>
<reference evidence="1 2" key="1">
    <citation type="submission" date="2022-04" db="EMBL/GenBank/DDBJ databases">
        <title>Proposal of a three novel species of Scandinavium, Scandinavium hiltneri, Scandinavium manionii, Scandinavium tedordense.</title>
        <authorList>
            <person name="Maddock D.W."/>
            <person name="Brady C.L."/>
            <person name="Denman S."/>
            <person name="Arnold D."/>
        </authorList>
    </citation>
    <scope>NUCLEOTIDE SEQUENCE [LARGE SCALE GENOMIC DNA]</scope>
    <source>
        <strain evidence="1 2">H11S7</strain>
    </source>
</reference>
<dbReference type="EMBL" id="JALIGE010000069">
    <property type="protein sequence ID" value="MCS2160513.1"/>
    <property type="molecule type" value="Genomic_DNA"/>
</dbReference>
<comment type="caution">
    <text evidence="1">The sequence shown here is derived from an EMBL/GenBank/DDBJ whole genome shotgun (WGS) entry which is preliminary data.</text>
</comment>
<gene>
    <name evidence="1" type="ORF">MUU47_05110</name>
</gene>
<dbReference type="RefSeq" id="WP_258987101.1">
    <property type="nucleotide sequence ID" value="NZ_JALIGE010000069.1"/>
</dbReference>
<organism evidence="1 2">
    <name type="scientific">Scandinavium hiltneri</name>
    <dbReference type="NCBI Taxonomy" id="2926519"/>
    <lineage>
        <taxon>Bacteria</taxon>
        <taxon>Pseudomonadati</taxon>
        <taxon>Pseudomonadota</taxon>
        <taxon>Gammaproteobacteria</taxon>
        <taxon>Enterobacterales</taxon>
        <taxon>Enterobacteriaceae</taxon>
        <taxon>Scandinavium</taxon>
    </lineage>
</organism>
<sequence>MKFRTILVLGVVMAGIPVSGIAGVFAESSGSMLSCASNDGTTYQIDVTLFPKTLRVNNTYLELQSTRDANDDFKVGVYKQASGGSNVMFAVRAGYRPVLFENNTPYICN</sequence>
<keyword evidence="2" id="KW-1185">Reference proteome</keyword>
<name>A0ABT2DZ74_9ENTR</name>